<dbReference type="KEGG" id="ajp:AMJAP_1570"/>
<dbReference type="AlphaFoldDB" id="A0A7R6PKT0"/>
<protein>
    <recommendedName>
        <fullName evidence="4">Lipoprotein</fullName>
    </recommendedName>
</protein>
<evidence type="ECO:0000313" key="3">
    <source>
        <dbReference type="Proteomes" id="UP000595663"/>
    </source>
</evidence>
<sequence length="103" mass="11607">MRCRNIKKAKKIVIYAILVMASTSCTGIDKQNDKIAGCSHEWFTLVEKKVPTGDGQGHGPDSGSLEWRSVVEFKLGIRGNAEVPVRDSEAWCNYINKHFIDRR</sequence>
<dbReference type="OrthoDB" id="5348860at2"/>
<evidence type="ECO:0000256" key="1">
    <source>
        <dbReference type="SAM" id="SignalP"/>
    </source>
</evidence>
<keyword evidence="3" id="KW-1185">Reference proteome</keyword>
<accession>A0A7R6PKT0</accession>
<organism evidence="2 3">
    <name type="scientific">Amphritea japonica ATCC BAA-1530</name>
    <dbReference type="NCBI Taxonomy" id="1278309"/>
    <lineage>
        <taxon>Bacteria</taxon>
        <taxon>Pseudomonadati</taxon>
        <taxon>Pseudomonadota</taxon>
        <taxon>Gammaproteobacteria</taxon>
        <taxon>Oceanospirillales</taxon>
        <taxon>Oceanospirillaceae</taxon>
        <taxon>Amphritea</taxon>
    </lineage>
</organism>
<evidence type="ECO:0000313" key="2">
    <source>
        <dbReference type="EMBL" id="BBB26165.1"/>
    </source>
</evidence>
<dbReference type="EMBL" id="AP014545">
    <property type="protein sequence ID" value="BBB26165.1"/>
    <property type="molecule type" value="Genomic_DNA"/>
</dbReference>
<evidence type="ECO:0008006" key="4">
    <source>
        <dbReference type="Google" id="ProtNLM"/>
    </source>
</evidence>
<feature type="signal peptide" evidence="1">
    <location>
        <begin position="1"/>
        <end position="26"/>
    </location>
</feature>
<dbReference type="RefSeq" id="WP_019621776.1">
    <property type="nucleotide sequence ID" value="NZ_AP014545.1"/>
</dbReference>
<keyword evidence="1" id="KW-0732">Signal</keyword>
<gene>
    <name evidence="2" type="ORF">AMJAP_1570</name>
</gene>
<dbReference type="PROSITE" id="PS51257">
    <property type="entry name" value="PROKAR_LIPOPROTEIN"/>
    <property type="match status" value="1"/>
</dbReference>
<name>A0A7R6PKT0_9GAMM</name>
<feature type="chain" id="PRO_5032731141" description="Lipoprotein" evidence="1">
    <location>
        <begin position="27"/>
        <end position="103"/>
    </location>
</feature>
<reference evidence="2 3" key="1">
    <citation type="journal article" date="2008" name="Int. J. Syst. Evol. Microbiol.">
        <title>Amphritea japonica sp. nov. and Amphritea balenae sp. nov., isolated from the sediment adjacent to sperm whale carcasses off Kagoshima, Japan.</title>
        <authorList>
            <person name="Miyazaki M."/>
            <person name="Nogi Y."/>
            <person name="Fujiwara Y."/>
            <person name="Kawato M."/>
            <person name="Nagahama T."/>
            <person name="Kubokawa K."/>
            <person name="Horikoshi K."/>
        </authorList>
    </citation>
    <scope>NUCLEOTIDE SEQUENCE [LARGE SCALE GENOMIC DNA]</scope>
    <source>
        <strain evidence="2 3">ATCC BAA-1530</strain>
    </source>
</reference>
<proteinExistence type="predicted"/>
<dbReference type="Proteomes" id="UP000595663">
    <property type="component" value="Chromosome"/>
</dbReference>